<comment type="subcellular location">
    <subcellularLocation>
        <location evidence="1">Membrane</location>
    </subcellularLocation>
</comment>
<sequence>MITSINFKQFIPLLLCVGFILLPSKVILAQDEMVTPRVWAVKIQGNETFDGLVLRSIITNEPPSTFKKMLFWKKSGMILNENDVRRDVIRIERFYKRRGFDDVIVNYSIEDLSKEWRKMVVFEITENKPIRITSVKFQVNAAERDSAIIFNNERFNTIKNRLPYREGNRYEIVTQSEVEGNLIGALRNMGYPYASSEVSATIDSVSKTAEVLLKSIPGPRARFDSILVEGEENLPAKYIARETGIKKDKYFSEDQLREAQREVFNHHMLRFALVSIPEQPEDSLINIQVRVRESSLRSIQLRAGIGNLTRIDNGWADAYKLFRGQATWIHRNMRNRGERITISGNASAIEQRVGIDYLFPYLFNTKSSLITSPFLSHQLEPSYEIMRGGLINSFVYQYSSNFTGTFSYEYTLNNEVTTGSQESLPDSIQSYNVSSFNLNAFYSTGQRRGESGWSLQPFWELSGLFGESTFSFQEAGLDIRKFTPLTDKIIFAKRINLAGIYYSKQDSLPSDIRIYNGGTNSVRGWNRQELGPKRPILDEEGNFDRYVPIGGKATLSFNAEFRFRLNQLIKGFGVAAFLDGGQVWKEFNDIATTPMQFGLGGGLRYQSPIGPIRIDIAYKVNPTDQDLRIYEGHNFGSSWDKWGIHFSIGQAF</sequence>
<name>A0ABW5JH90_9BACT</name>
<evidence type="ECO:0000313" key="6">
    <source>
        <dbReference type="Proteomes" id="UP001597460"/>
    </source>
</evidence>
<dbReference type="Proteomes" id="UP001597460">
    <property type="component" value="Unassembled WGS sequence"/>
</dbReference>
<dbReference type="Gene3D" id="3.10.20.310">
    <property type="entry name" value="membrane protein fhac"/>
    <property type="match status" value="2"/>
</dbReference>
<keyword evidence="6" id="KW-1185">Reference proteome</keyword>
<dbReference type="InterPro" id="IPR010827">
    <property type="entry name" value="BamA/TamA_POTRA"/>
</dbReference>
<keyword evidence="2" id="KW-0472">Membrane</keyword>
<protein>
    <submittedName>
        <fullName evidence="5">Autotransporter assembly complex family protein</fullName>
    </submittedName>
</protein>
<accession>A0ABW5JH90</accession>
<comment type="caution">
    <text evidence="5">The sequence shown here is derived from an EMBL/GenBank/DDBJ whole genome shotgun (WGS) entry which is preliminary data.</text>
</comment>
<dbReference type="PANTHER" id="PTHR12815">
    <property type="entry name" value="SORTING AND ASSEMBLY MACHINERY SAMM50 PROTEIN FAMILY MEMBER"/>
    <property type="match status" value="1"/>
</dbReference>
<proteinExistence type="predicted"/>
<feature type="domain" description="POTRA" evidence="4">
    <location>
        <begin position="37"/>
        <end position="126"/>
    </location>
</feature>
<dbReference type="InterPro" id="IPR039910">
    <property type="entry name" value="D15-like"/>
</dbReference>
<reference evidence="6" key="1">
    <citation type="journal article" date="2019" name="Int. J. Syst. Evol. Microbiol.">
        <title>The Global Catalogue of Microorganisms (GCM) 10K type strain sequencing project: providing services to taxonomists for standard genome sequencing and annotation.</title>
        <authorList>
            <consortium name="The Broad Institute Genomics Platform"/>
            <consortium name="The Broad Institute Genome Sequencing Center for Infectious Disease"/>
            <person name="Wu L."/>
            <person name="Ma J."/>
        </authorList>
    </citation>
    <scope>NUCLEOTIDE SEQUENCE [LARGE SCALE GENOMIC DNA]</scope>
    <source>
        <strain evidence="6">KCTC 52042</strain>
    </source>
</reference>
<feature type="domain" description="Bacterial surface antigen (D15)" evidence="3">
    <location>
        <begin position="332"/>
        <end position="652"/>
    </location>
</feature>
<dbReference type="Gene3D" id="2.40.160.50">
    <property type="entry name" value="membrane protein fhac: a member of the omp85/tpsb transporter family"/>
    <property type="match status" value="1"/>
</dbReference>
<evidence type="ECO:0000256" key="1">
    <source>
        <dbReference type="ARBA" id="ARBA00004370"/>
    </source>
</evidence>
<dbReference type="EMBL" id="JBHULI010000003">
    <property type="protein sequence ID" value="MFD2531397.1"/>
    <property type="molecule type" value="Genomic_DNA"/>
</dbReference>
<dbReference type="Pfam" id="PF07244">
    <property type="entry name" value="POTRA"/>
    <property type="match status" value="1"/>
</dbReference>
<organism evidence="5 6">
    <name type="scientific">Gracilimonas halophila</name>
    <dbReference type="NCBI Taxonomy" id="1834464"/>
    <lineage>
        <taxon>Bacteria</taxon>
        <taxon>Pseudomonadati</taxon>
        <taxon>Balneolota</taxon>
        <taxon>Balneolia</taxon>
        <taxon>Balneolales</taxon>
        <taxon>Balneolaceae</taxon>
        <taxon>Gracilimonas</taxon>
    </lineage>
</organism>
<dbReference type="PANTHER" id="PTHR12815:SF42">
    <property type="entry name" value="BACTERIAL SURFACE ANTIGEN (D15) DOMAIN-CONTAINING PROTEIN"/>
    <property type="match status" value="1"/>
</dbReference>
<gene>
    <name evidence="5" type="ORF">ACFSVN_02940</name>
</gene>
<evidence type="ECO:0000313" key="5">
    <source>
        <dbReference type="EMBL" id="MFD2531397.1"/>
    </source>
</evidence>
<dbReference type="Pfam" id="PF01103">
    <property type="entry name" value="Omp85"/>
    <property type="match status" value="1"/>
</dbReference>
<dbReference type="InterPro" id="IPR000184">
    <property type="entry name" value="Bac_surfAg_D15"/>
</dbReference>
<evidence type="ECO:0000259" key="3">
    <source>
        <dbReference type="Pfam" id="PF01103"/>
    </source>
</evidence>
<evidence type="ECO:0000256" key="2">
    <source>
        <dbReference type="ARBA" id="ARBA00023136"/>
    </source>
</evidence>
<evidence type="ECO:0000259" key="4">
    <source>
        <dbReference type="Pfam" id="PF07244"/>
    </source>
</evidence>